<dbReference type="EMBL" id="DAKRPA010000180">
    <property type="protein sequence ID" value="DAZ96030.1"/>
    <property type="molecule type" value="Genomic_DNA"/>
</dbReference>
<dbReference type="AlphaFoldDB" id="A0AAV2YPL3"/>
<dbReference type="InterPro" id="IPR000863">
    <property type="entry name" value="Sulfotransferase_dom"/>
</dbReference>
<sequence>MYLNWQYNPILIAGRQLYERMQHHALKSDSGSTDTPRWLLPGEYNGEHVAIVSYPRSGNSLMRGLLEKVTGVYTGCDTRPDRSLSQELQNYGMKGEGVVDDSVWFVKTHFPERPGWKPFKINKAILVVRNPWDAIDSYFNMMLTKSHNKSLHESQYERFAERWDGLLRNEIDVWMKFHHYWMSKVDIPIIVVRYEDLLVHRADTLRRVFMFLTDKPSIEGTKWETRIRDVMATSGENSGPYAPRSGKIGGSFRHYSEEQFQYILKTAKLPLRGFGYDPVTQDFPNDLSAPHRQVKPASKPGKEMEIEPKSKVEIRKRNDPHGRLATKYRKMLTHPVIASDGTPLNMDEVESARRFQKQQEEKKAATTAAAAAAVNDDREIQT</sequence>
<dbReference type="PANTHER" id="PTHR45964">
    <property type="entry name" value="WSCD FAMILY MEMBER CG9164"/>
    <property type="match status" value="1"/>
</dbReference>
<dbReference type="Pfam" id="PF00685">
    <property type="entry name" value="Sulfotransfer_1"/>
    <property type="match status" value="1"/>
</dbReference>
<gene>
    <name evidence="4" type="ORF">N0F65_000025</name>
</gene>
<evidence type="ECO:0000256" key="2">
    <source>
        <dbReference type="SAM" id="MobiDB-lite"/>
    </source>
</evidence>
<dbReference type="GO" id="GO:0008146">
    <property type="term" value="F:sulfotransferase activity"/>
    <property type="evidence" value="ECO:0007669"/>
    <property type="project" value="InterPro"/>
</dbReference>
<name>A0AAV2YPL3_9STRA</name>
<proteinExistence type="inferred from homology"/>
<feature type="region of interest" description="Disordered" evidence="2">
    <location>
        <begin position="356"/>
        <end position="382"/>
    </location>
</feature>
<feature type="domain" description="Sulfotransferase" evidence="3">
    <location>
        <begin position="48"/>
        <end position="215"/>
    </location>
</feature>
<dbReference type="InterPro" id="IPR027417">
    <property type="entry name" value="P-loop_NTPase"/>
</dbReference>
<dbReference type="Gene3D" id="3.40.50.300">
    <property type="entry name" value="P-loop containing nucleotide triphosphate hydrolases"/>
    <property type="match status" value="1"/>
</dbReference>
<protein>
    <recommendedName>
        <fullName evidence="3">Sulfotransferase domain-containing protein</fullName>
    </recommendedName>
</protein>
<dbReference type="PANTHER" id="PTHR45964:SF5">
    <property type="entry name" value="WSCD FAMILY MEMBER CG9164"/>
    <property type="match status" value="1"/>
</dbReference>
<comment type="caution">
    <text evidence="4">The sequence shown here is derived from an EMBL/GenBank/DDBJ whole genome shotgun (WGS) entry which is preliminary data.</text>
</comment>
<feature type="region of interest" description="Disordered" evidence="2">
    <location>
        <begin position="283"/>
        <end position="307"/>
    </location>
</feature>
<evidence type="ECO:0000256" key="1">
    <source>
        <dbReference type="ARBA" id="ARBA00010236"/>
    </source>
</evidence>
<evidence type="ECO:0000313" key="5">
    <source>
        <dbReference type="Proteomes" id="UP001146120"/>
    </source>
</evidence>
<dbReference type="InterPro" id="IPR051589">
    <property type="entry name" value="Sialate-O-sulfotransferase"/>
</dbReference>
<reference evidence="4" key="2">
    <citation type="journal article" date="2023" name="Microbiol Resour">
        <title>Decontamination and Annotation of the Draft Genome Sequence of the Oomycete Lagenidium giganteum ARSEF 373.</title>
        <authorList>
            <person name="Morgan W.R."/>
            <person name="Tartar A."/>
        </authorList>
    </citation>
    <scope>NUCLEOTIDE SEQUENCE</scope>
    <source>
        <strain evidence="4">ARSEF 373</strain>
    </source>
</reference>
<organism evidence="4 5">
    <name type="scientific">Lagenidium giganteum</name>
    <dbReference type="NCBI Taxonomy" id="4803"/>
    <lineage>
        <taxon>Eukaryota</taxon>
        <taxon>Sar</taxon>
        <taxon>Stramenopiles</taxon>
        <taxon>Oomycota</taxon>
        <taxon>Peronosporomycetes</taxon>
        <taxon>Pythiales</taxon>
        <taxon>Pythiaceae</taxon>
    </lineage>
</organism>
<dbReference type="Proteomes" id="UP001146120">
    <property type="component" value="Unassembled WGS sequence"/>
</dbReference>
<evidence type="ECO:0000313" key="4">
    <source>
        <dbReference type="EMBL" id="DAZ96030.1"/>
    </source>
</evidence>
<accession>A0AAV2YPL3</accession>
<evidence type="ECO:0000259" key="3">
    <source>
        <dbReference type="Pfam" id="PF00685"/>
    </source>
</evidence>
<reference evidence="4" key="1">
    <citation type="submission" date="2022-11" db="EMBL/GenBank/DDBJ databases">
        <authorList>
            <person name="Morgan W.R."/>
            <person name="Tartar A."/>
        </authorList>
    </citation>
    <scope>NUCLEOTIDE SEQUENCE</scope>
    <source>
        <strain evidence="4">ARSEF 373</strain>
    </source>
</reference>
<keyword evidence="5" id="KW-1185">Reference proteome</keyword>
<comment type="similarity">
    <text evidence="1">Belongs to the WSCD family.</text>
</comment>
<dbReference type="SUPFAM" id="SSF52540">
    <property type="entry name" value="P-loop containing nucleoside triphosphate hydrolases"/>
    <property type="match status" value="1"/>
</dbReference>